<dbReference type="RefSeq" id="WP_119479555.1">
    <property type="nucleotide sequence ID" value="NZ_QXML01000015.1"/>
</dbReference>
<sequence length="314" mass="36999">MLEEIDFQRIRDRFFEFRHSISSYPGLHRLFLKAHGYPLNLKNPKTHNERLNHKKIYDRNPLIPITSDKVRVREFVKEKLGEKEANEILIPVYHISKTGQDIPHHQWDFEFFMKANHYSGGNMLVTPGTDPELVKNTCRTWLKSSYGQALHEWAYRDIPRRIVCEKVIRTEAGEIPADIKYYCYNGRPKMIMILSDRFGKQKRVFTDENLNFLPGAQMYGQDLLFPIPELPNHPKMMELASKLAEQFTFCRIDFYSVGNRIFFGEITHYTGSGLEKFDDYDLDLAIGNLWLPENREISALQMLEKVKYQKNESL</sequence>
<keyword evidence="2" id="KW-1185">Reference proteome</keyword>
<evidence type="ECO:0000313" key="1">
    <source>
        <dbReference type="EMBL" id="RIW12271.1"/>
    </source>
</evidence>
<dbReference type="AlphaFoldDB" id="A0A418PM11"/>
<comment type="caution">
    <text evidence="1">The sequence shown here is derived from an EMBL/GenBank/DDBJ whole genome shotgun (WGS) entry which is preliminary data.</text>
</comment>
<name>A0A418PM11_9BACT</name>
<protein>
    <recommendedName>
        <fullName evidence="3">Glycosyl transferase</fullName>
    </recommendedName>
</protein>
<organism evidence="1 2">
    <name type="scientific">Algoriphagus lacus</name>
    <dbReference type="NCBI Taxonomy" id="2056311"/>
    <lineage>
        <taxon>Bacteria</taxon>
        <taxon>Pseudomonadati</taxon>
        <taxon>Bacteroidota</taxon>
        <taxon>Cytophagia</taxon>
        <taxon>Cytophagales</taxon>
        <taxon>Cyclobacteriaceae</taxon>
        <taxon>Algoriphagus</taxon>
    </lineage>
</organism>
<dbReference type="OrthoDB" id="9791827at2"/>
<accession>A0A418PM11</accession>
<dbReference type="EMBL" id="QXML01000015">
    <property type="protein sequence ID" value="RIW12271.1"/>
    <property type="molecule type" value="Genomic_DNA"/>
</dbReference>
<dbReference type="Proteomes" id="UP000283522">
    <property type="component" value="Unassembled WGS sequence"/>
</dbReference>
<proteinExistence type="predicted"/>
<dbReference type="InterPro" id="IPR029465">
    <property type="entry name" value="ATPgrasp_TupA"/>
</dbReference>
<gene>
    <name evidence="1" type="ORF">D0X99_19505</name>
</gene>
<dbReference type="Pfam" id="PF14305">
    <property type="entry name" value="ATPgrasp_TupA"/>
    <property type="match status" value="1"/>
</dbReference>
<evidence type="ECO:0008006" key="3">
    <source>
        <dbReference type="Google" id="ProtNLM"/>
    </source>
</evidence>
<evidence type="ECO:0000313" key="2">
    <source>
        <dbReference type="Proteomes" id="UP000283522"/>
    </source>
</evidence>
<reference evidence="1 2" key="1">
    <citation type="submission" date="2018-09" db="EMBL/GenBank/DDBJ databases">
        <authorList>
            <person name="Wang X."/>
            <person name="Du Z."/>
        </authorList>
    </citation>
    <scope>NUCLEOTIDE SEQUENCE [LARGE SCALE GENOMIC DNA]</scope>
    <source>
        <strain evidence="1 2">N3</strain>
    </source>
</reference>